<evidence type="ECO:0008006" key="4">
    <source>
        <dbReference type="Google" id="ProtNLM"/>
    </source>
</evidence>
<dbReference type="Pfam" id="PF01132">
    <property type="entry name" value="EFP"/>
    <property type="match status" value="1"/>
</dbReference>
<dbReference type="Gene3D" id="2.40.50.140">
    <property type="entry name" value="Nucleic acid-binding proteins"/>
    <property type="match status" value="2"/>
</dbReference>
<dbReference type="InterPro" id="IPR020599">
    <property type="entry name" value="Transl_elong_fac_P/YeiP"/>
</dbReference>
<gene>
    <name evidence="3" type="ORF">LCGC14_2953950</name>
</gene>
<dbReference type="PANTHER" id="PTHR30053">
    <property type="entry name" value="ELONGATION FACTOR P"/>
    <property type="match status" value="1"/>
</dbReference>
<dbReference type="InterPro" id="IPR013852">
    <property type="entry name" value="Transl_elong_P/YeiP_CS"/>
</dbReference>
<accession>A0A0F8ZM33</accession>
<dbReference type="EMBL" id="LAZR01059607">
    <property type="protein sequence ID" value="KKK67449.1"/>
    <property type="molecule type" value="Genomic_DNA"/>
</dbReference>
<comment type="caution">
    <text evidence="3">The sequence shown here is derived from an EMBL/GenBank/DDBJ whole genome shotgun (WGS) entry which is preliminary data.</text>
</comment>
<dbReference type="PROSITE" id="PS01275">
    <property type="entry name" value="EFP"/>
    <property type="match status" value="1"/>
</dbReference>
<dbReference type="FunFam" id="2.40.50.140:FF:000004">
    <property type="entry name" value="Elongation factor P"/>
    <property type="match status" value="1"/>
</dbReference>
<dbReference type="GO" id="GO:0043043">
    <property type="term" value="P:peptide biosynthetic process"/>
    <property type="evidence" value="ECO:0007669"/>
    <property type="project" value="InterPro"/>
</dbReference>
<feature type="non-terminal residue" evidence="3">
    <location>
        <position position="1"/>
    </location>
</feature>
<dbReference type="SUPFAM" id="SSF50249">
    <property type="entry name" value="Nucleic acid-binding proteins"/>
    <property type="match status" value="2"/>
</dbReference>
<dbReference type="InterPro" id="IPR012340">
    <property type="entry name" value="NA-bd_OB-fold"/>
</dbReference>
<feature type="domain" description="Translation elongation factor P/YeiP central" evidence="2">
    <location>
        <begin position="1"/>
        <end position="38"/>
    </location>
</feature>
<name>A0A0F8ZM33_9ZZZZ</name>
<dbReference type="InterPro" id="IPR015365">
    <property type="entry name" value="Elong-fact-P_C"/>
</dbReference>
<dbReference type="SMART" id="SM01185">
    <property type="entry name" value="EFP"/>
    <property type="match status" value="1"/>
</dbReference>
<evidence type="ECO:0000313" key="3">
    <source>
        <dbReference type="EMBL" id="KKK67449.1"/>
    </source>
</evidence>
<dbReference type="AlphaFoldDB" id="A0A0F8ZM33"/>
<dbReference type="PANTHER" id="PTHR30053:SF14">
    <property type="entry name" value="TRANSLATION ELONGATION FACTOR KOW-LIKE DOMAIN-CONTAINING PROTEIN"/>
    <property type="match status" value="1"/>
</dbReference>
<organism evidence="3">
    <name type="scientific">marine sediment metagenome</name>
    <dbReference type="NCBI Taxonomy" id="412755"/>
    <lineage>
        <taxon>unclassified sequences</taxon>
        <taxon>metagenomes</taxon>
        <taxon>ecological metagenomes</taxon>
    </lineage>
</organism>
<proteinExistence type="predicted"/>
<dbReference type="GO" id="GO:0003746">
    <property type="term" value="F:translation elongation factor activity"/>
    <property type="evidence" value="ECO:0007669"/>
    <property type="project" value="InterPro"/>
</dbReference>
<dbReference type="Pfam" id="PF09285">
    <property type="entry name" value="Elong-fact-P_C"/>
    <property type="match status" value="1"/>
</dbReference>
<evidence type="ECO:0000259" key="2">
    <source>
        <dbReference type="SMART" id="SM01185"/>
    </source>
</evidence>
<dbReference type="SMART" id="SM00841">
    <property type="entry name" value="Elong-fact-P_C"/>
    <property type="match status" value="1"/>
</dbReference>
<evidence type="ECO:0000259" key="1">
    <source>
        <dbReference type="SMART" id="SM00841"/>
    </source>
</evidence>
<feature type="domain" description="Elongation factor P C-terminal" evidence="1">
    <location>
        <begin position="46"/>
        <end position="101"/>
    </location>
</feature>
<sequence length="102" mass="11207">DTETYEQFELPKEHIGRKEVYLTPNCQVEICSAEGQVISTELPNTVELKVIETPPQVKGATATNQLKDAVCEGGARIKVPPFVENGTMVKVDTRTGEYLGRA</sequence>
<reference evidence="3" key="1">
    <citation type="journal article" date="2015" name="Nature">
        <title>Complex archaea that bridge the gap between prokaryotes and eukaryotes.</title>
        <authorList>
            <person name="Spang A."/>
            <person name="Saw J.H."/>
            <person name="Jorgensen S.L."/>
            <person name="Zaremba-Niedzwiedzka K."/>
            <person name="Martijn J."/>
            <person name="Lind A.E."/>
            <person name="van Eijk R."/>
            <person name="Schleper C."/>
            <person name="Guy L."/>
            <person name="Ettema T.J."/>
        </authorList>
    </citation>
    <scope>NUCLEOTIDE SEQUENCE</scope>
</reference>
<dbReference type="GO" id="GO:0005829">
    <property type="term" value="C:cytosol"/>
    <property type="evidence" value="ECO:0007669"/>
    <property type="project" value="UniProtKB-ARBA"/>
</dbReference>
<protein>
    <recommendedName>
        <fullName evidence="4">Elongation factor P C-terminal domain-containing protein</fullName>
    </recommendedName>
</protein>
<dbReference type="InterPro" id="IPR001059">
    <property type="entry name" value="Transl_elong_P/YeiP_cen"/>
</dbReference>
<dbReference type="CDD" id="cd05794">
    <property type="entry name" value="S1_EF-P_repeat_2"/>
    <property type="match status" value="1"/>
</dbReference>